<proteinExistence type="predicted"/>
<feature type="coiled-coil region" evidence="1">
    <location>
        <begin position="362"/>
        <end position="396"/>
    </location>
</feature>
<feature type="domain" description="TRAF3-interacting protein 1 C-terminal" evidence="3">
    <location>
        <begin position="282"/>
        <end position="440"/>
    </location>
</feature>
<feature type="compositionally biased region" description="Polar residues" evidence="2">
    <location>
        <begin position="36"/>
        <end position="68"/>
    </location>
</feature>
<reference evidence="4 5" key="1">
    <citation type="journal article" date="2019" name="PLoS Biol.">
        <title>Sex chromosomes control vertical transmission of feminizing Wolbachia symbionts in an isopod.</title>
        <authorList>
            <person name="Becking T."/>
            <person name="Chebbi M.A."/>
            <person name="Giraud I."/>
            <person name="Moumen B."/>
            <person name="Laverre T."/>
            <person name="Caubet Y."/>
            <person name="Peccoud J."/>
            <person name="Gilbert C."/>
            <person name="Cordaux R."/>
        </authorList>
    </citation>
    <scope>NUCLEOTIDE SEQUENCE [LARGE SCALE GENOMIC DNA]</scope>
    <source>
        <strain evidence="4">ANa2</strain>
        <tissue evidence="4">Whole body excluding digestive tract and cuticle</tissue>
    </source>
</reference>
<evidence type="ECO:0000256" key="2">
    <source>
        <dbReference type="SAM" id="MobiDB-lite"/>
    </source>
</evidence>
<dbReference type="PANTHER" id="PTHR31363:SF0">
    <property type="entry name" value="TRAF3-INTERACTING PROTEIN 1"/>
    <property type="match status" value="1"/>
</dbReference>
<keyword evidence="1" id="KW-0175">Coiled coil</keyword>
<dbReference type="InterPro" id="IPR041476">
    <property type="entry name" value="TRAF3IP1_C"/>
</dbReference>
<evidence type="ECO:0000313" key="4">
    <source>
        <dbReference type="EMBL" id="KAB7507079.1"/>
    </source>
</evidence>
<evidence type="ECO:0000256" key="1">
    <source>
        <dbReference type="SAM" id="Coils"/>
    </source>
</evidence>
<dbReference type="GO" id="GO:0060271">
    <property type="term" value="P:cilium assembly"/>
    <property type="evidence" value="ECO:0007669"/>
    <property type="project" value="TreeGrafter"/>
</dbReference>
<dbReference type="PANTHER" id="PTHR31363">
    <property type="entry name" value="TRAF3-INTERACTING PROTEIN 1"/>
    <property type="match status" value="1"/>
</dbReference>
<dbReference type="InterPro" id="IPR018799">
    <property type="entry name" value="TRAF3IP1"/>
</dbReference>
<dbReference type="Proteomes" id="UP000326759">
    <property type="component" value="Unassembled WGS sequence"/>
</dbReference>
<dbReference type="Pfam" id="PF17749">
    <property type="entry name" value="MIP-T3_C"/>
    <property type="match status" value="1"/>
</dbReference>
<dbReference type="OrthoDB" id="10258914at2759"/>
<dbReference type="GO" id="GO:0008017">
    <property type="term" value="F:microtubule binding"/>
    <property type="evidence" value="ECO:0007669"/>
    <property type="project" value="InterPro"/>
</dbReference>
<evidence type="ECO:0000259" key="3">
    <source>
        <dbReference type="Pfam" id="PF17749"/>
    </source>
</evidence>
<dbReference type="GO" id="GO:0030992">
    <property type="term" value="C:intraciliary transport particle B"/>
    <property type="evidence" value="ECO:0007669"/>
    <property type="project" value="TreeGrafter"/>
</dbReference>
<feature type="compositionally biased region" description="Basic and acidic residues" evidence="2">
    <location>
        <begin position="205"/>
        <end position="217"/>
    </location>
</feature>
<protein>
    <submittedName>
        <fullName evidence="4">TRAF3-interacting protein 1</fullName>
    </submittedName>
</protein>
<name>A0A5N5TLR3_9CRUS</name>
<feature type="compositionally biased region" description="Acidic residues" evidence="2">
    <location>
        <begin position="11"/>
        <end position="28"/>
    </location>
</feature>
<comment type="caution">
    <text evidence="4">The sequence shown here is derived from an EMBL/GenBank/DDBJ whole genome shotgun (WGS) entry which is preliminary data.</text>
</comment>
<dbReference type="GO" id="GO:0036064">
    <property type="term" value="C:ciliary basal body"/>
    <property type="evidence" value="ECO:0007669"/>
    <property type="project" value="TreeGrafter"/>
</dbReference>
<feature type="region of interest" description="Disordered" evidence="2">
    <location>
        <begin position="1"/>
        <end position="283"/>
    </location>
</feature>
<evidence type="ECO:0000313" key="5">
    <source>
        <dbReference type="Proteomes" id="UP000326759"/>
    </source>
</evidence>
<dbReference type="EMBL" id="SEYY01000516">
    <property type="protein sequence ID" value="KAB7507079.1"/>
    <property type="molecule type" value="Genomic_DNA"/>
</dbReference>
<feature type="compositionally biased region" description="Basic and acidic residues" evidence="2">
    <location>
        <begin position="260"/>
        <end position="278"/>
    </location>
</feature>
<dbReference type="GO" id="GO:0005930">
    <property type="term" value="C:axoneme"/>
    <property type="evidence" value="ECO:0007669"/>
    <property type="project" value="TreeGrafter"/>
</dbReference>
<dbReference type="AlphaFoldDB" id="A0A5N5TLR3"/>
<feature type="compositionally biased region" description="Basic and acidic residues" evidence="2">
    <location>
        <begin position="170"/>
        <end position="180"/>
    </location>
</feature>
<organism evidence="4 5">
    <name type="scientific">Armadillidium nasatum</name>
    <dbReference type="NCBI Taxonomy" id="96803"/>
    <lineage>
        <taxon>Eukaryota</taxon>
        <taxon>Metazoa</taxon>
        <taxon>Ecdysozoa</taxon>
        <taxon>Arthropoda</taxon>
        <taxon>Crustacea</taxon>
        <taxon>Multicrustacea</taxon>
        <taxon>Malacostraca</taxon>
        <taxon>Eumalacostraca</taxon>
        <taxon>Peracarida</taxon>
        <taxon>Isopoda</taxon>
        <taxon>Oniscidea</taxon>
        <taxon>Crinocheta</taxon>
        <taxon>Armadillidiidae</taxon>
        <taxon>Armadillidium</taxon>
    </lineage>
</organism>
<gene>
    <name evidence="4" type="primary">Traf3ip1</name>
    <name evidence="4" type="ORF">Anas_00565</name>
</gene>
<feature type="compositionally biased region" description="Pro residues" evidence="2">
    <location>
        <begin position="131"/>
        <end position="146"/>
    </location>
</feature>
<keyword evidence="5" id="KW-1185">Reference proteome</keyword>
<accession>A0A5N5TLR3</accession>
<dbReference type="GO" id="GO:0042073">
    <property type="term" value="P:intraciliary transport"/>
    <property type="evidence" value="ECO:0007669"/>
    <property type="project" value="TreeGrafter"/>
</dbReference>
<feature type="compositionally biased region" description="Polar residues" evidence="2">
    <location>
        <begin position="160"/>
        <end position="169"/>
    </location>
</feature>
<sequence length="447" mass="49604">MVIKLLSLDMEGLDPEQEPNEETFEGETETLIPQEGLSNDGPSSLPITDGGSNQDTSLHGSEINSQPQNDENNENNIEDSTTRPNSGNVDVASVKEMSPNVDSGVGSLESPKVSGKGESLPNTAEMKARSPPVPIPPTPGPRPPPLKAYHPDLQEEEEGTSSPIGNQMENKIDEPPERPKTGMSIRPRTGRKSARPPSARPPPPKARERREIPEELPRPPTGKPVPNVILDSDQNNENLDDDDDNFTVGTSRPILDEENEHNVEHSKDPSLEKDKQELLEGDQDAKGILVAQILETKKELEDNRREAFSPETPGHRRVPLEQAFGGDVGRKKEKELIQKDVEKLTSSIQALTRSVNPLAKMLDYLQEDFDSMQKELENWRKENKTLSQNLNAEQSLTDQQLEPLKTQLQEMESAIYDQHDRISAIKAIILRNDEKISRLLGGINVKA</sequence>
<dbReference type="GO" id="GO:0070507">
    <property type="term" value="P:regulation of microtubule cytoskeleton organization"/>
    <property type="evidence" value="ECO:0007669"/>
    <property type="project" value="TreeGrafter"/>
</dbReference>